<dbReference type="Gene3D" id="3.90.1410.10">
    <property type="entry name" value="set domain protein methyltransferase, domain 1"/>
    <property type="match status" value="2"/>
</dbReference>
<keyword evidence="4" id="KW-1185">Reference proteome</keyword>
<dbReference type="InterPro" id="IPR050600">
    <property type="entry name" value="SETD3_SETD6_MTase"/>
</dbReference>
<feature type="compositionally biased region" description="Acidic residues" evidence="1">
    <location>
        <begin position="311"/>
        <end position="353"/>
    </location>
</feature>
<evidence type="ECO:0000313" key="4">
    <source>
        <dbReference type="Proteomes" id="UP001149813"/>
    </source>
</evidence>
<feature type="compositionally biased region" description="Acidic residues" evidence="1">
    <location>
        <begin position="284"/>
        <end position="297"/>
    </location>
</feature>
<accession>A0A9W8CUU6</accession>
<protein>
    <recommendedName>
        <fullName evidence="2">Apoptosis regulator Bcl-2 family BH4 domain-containing protein</fullName>
    </recommendedName>
</protein>
<dbReference type="PROSITE" id="PS50063">
    <property type="entry name" value="BH4_2"/>
    <property type="match status" value="1"/>
</dbReference>
<dbReference type="GO" id="GO:0042981">
    <property type="term" value="P:regulation of apoptotic process"/>
    <property type="evidence" value="ECO:0007669"/>
    <property type="project" value="InterPro"/>
</dbReference>
<evidence type="ECO:0000256" key="1">
    <source>
        <dbReference type="SAM" id="MobiDB-lite"/>
    </source>
</evidence>
<dbReference type="EMBL" id="JANBOJ010000028">
    <property type="protein sequence ID" value="KAJ1724558.1"/>
    <property type="molecule type" value="Genomic_DNA"/>
</dbReference>
<dbReference type="SUPFAM" id="SSF82199">
    <property type="entry name" value="SET domain"/>
    <property type="match status" value="2"/>
</dbReference>
<comment type="caution">
    <text evidence="3">The sequence shown here is derived from an EMBL/GenBank/DDBJ whole genome shotgun (WGS) entry which is preliminary data.</text>
</comment>
<feature type="region of interest" description="Disordered" evidence="1">
    <location>
        <begin position="254"/>
        <end position="353"/>
    </location>
</feature>
<evidence type="ECO:0000259" key="2">
    <source>
        <dbReference type="PROSITE" id="PS50063"/>
    </source>
</evidence>
<dbReference type="OrthoDB" id="441812at2759"/>
<dbReference type="InterPro" id="IPR003093">
    <property type="entry name" value="Bcl2_BH4"/>
</dbReference>
<sequence>MAESKRSNADRLAILLDWFEENKITFNQEAIEVVEQKSSKRGSNIISSDGFGIVARRDLEDEEPLVVIPKTAIISAATSALANIFHDEELGGSLALCIAVMYEMSLGELSPWYGYLQSLPANADIPLLWNEQARQWLCGTDVARWIERDEQNLKDDFTSLQDLVSEYPHVFISQNGVDWASHLCFLNVASLVSSRAFSVDIHRGNSMVPFADIFNHKTAGENVHIEIENTVCPLCGEAFGCEHMDGLEEMDAEDTAEMHTEEGQDHLHSDCESCCHDSEMSQSDGDEEEEEDQDIGEEMPLLVDVDGNPIAEDDMEIDRDDPMSESDGGDDEFEDVDSDDESGSEDADEDEDKWIDSLDMVVFKPCRANSEVFNTYGEHGSAYLLHRYGFCDTQNPFEAVSLDVDEFIKAFGVAKSDKRASDIADLVTLHRPLLAARHRAKDSEDEDDDKDEDEESDNDDVGDDGDNDEGSDDGSVNSDSETDDMPEFSIDAPGHPSTNLAAILVLGLSDESVFAQLVQSSTLFRHYFRAMCRFWTVFQNRLDDGASVAAALRDANKETTVKKTSVALAARVVVALSERRLSALGEDSAVLGAKPTDSQQLLRWESAKQLRSNERKTLQQCIKTYKKVVNKLSA</sequence>
<dbReference type="AlphaFoldDB" id="A0A9W8CUU6"/>
<evidence type="ECO:0000313" key="3">
    <source>
        <dbReference type="EMBL" id="KAJ1724558.1"/>
    </source>
</evidence>
<name>A0A9W8CUU6_9FUNG</name>
<dbReference type="InterPro" id="IPR046341">
    <property type="entry name" value="SET_dom_sf"/>
</dbReference>
<dbReference type="GO" id="GO:0016279">
    <property type="term" value="F:protein-lysine N-methyltransferase activity"/>
    <property type="evidence" value="ECO:0007669"/>
    <property type="project" value="TreeGrafter"/>
</dbReference>
<feature type="domain" description="Apoptosis regulator Bcl-2 family BH4" evidence="2">
    <location>
        <begin position="160"/>
        <end position="179"/>
    </location>
</feature>
<feature type="compositionally biased region" description="Basic and acidic residues" evidence="1">
    <location>
        <begin position="256"/>
        <end position="279"/>
    </location>
</feature>
<dbReference type="PANTHER" id="PTHR13271">
    <property type="entry name" value="UNCHARACTERIZED PUTATIVE METHYLTRANSFERASE"/>
    <property type="match status" value="1"/>
</dbReference>
<dbReference type="Proteomes" id="UP001149813">
    <property type="component" value="Unassembled WGS sequence"/>
</dbReference>
<feature type="region of interest" description="Disordered" evidence="1">
    <location>
        <begin position="437"/>
        <end position="493"/>
    </location>
</feature>
<dbReference type="PANTHER" id="PTHR13271:SF34">
    <property type="entry name" value="N-LYSINE METHYLTRANSFERASE SETD6"/>
    <property type="match status" value="1"/>
</dbReference>
<dbReference type="GO" id="GO:0005634">
    <property type="term" value="C:nucleus"/>
    <property type="evidence" value="ECO:0007669"/>
    <property type="project" value="TreeGrafter"/>
</dbReference>
<organism evidence="3 4">
    <name type="scientific">Coemansia erecta</name>
    <dbReference type="NCBI Taxonomy" id="147472"/>
    <lineage>
        <taxon>Eukaryota</taxon>
        <taxon>Fungi</taxon>
        <taxon>Fungi incertae sedis</taxon>
        <taxon>Zoopagomycota</taxon>
        <taxon>Kickxellomycotina</taxon>
        <taxon>Kickxellomycetes</taxon>
        <taxon>Kickxellales</taxon>
        <taxon>Kickxellaceae</taxon>
        <taxon>Coemansia</taxon>
    </lineage>
</organism>
<reference evidence="3" key="1">
    <citation type="submission" date="2022-07" db="EMBL/GenBank/DDBJ databases">
        <title>Phylogenomic reconstructions and comparative analyses of Kickxellomycotina fungi.</title>
        <authorList>
            <person name="Reynolds N.K."/>
            <person name="Stajich J.E."/>
            <person name="Barry K."/>
            <person name="Grigoriev I.V."/>
            <person name="Crous P."/>
            <person name="Smith M.E."/>
        </authorList>
    </citation>
    <scope>NUCLEOTIDE SEQUENCE</scope>
    <source>
        <strain evidence="3">NBRC 32514</strain>
    </source>
</reference>
<dbReference type="CDD" id="cd10527">
    <property type="entry name" value="SET_LSMT"/>
    <property type="match status" value="1"/>
</dbReference>
<proteinExistence type="predicted"/>
<gene>
    <name evidence="3" type="ORF">LPJ53_001204</name>
</gene>
<feature type="compositionally biased region" description="Acidic residues" evidence="1">
    <location>
        <begin position="443"/>
        <end position="472"/>
    </location>
</feature>